<dbReference type="RefSeq" id="WP_130168466.1">
    <property type="nucleotide sequence ID" value="NZ_SGSQ01000012.1"/>
</dbReference>
<reference evidence="3 4" key="1">
    <citation type="submission" date="2019-02" db="EMBL/GenBank/DDBJ databases">
        <title>The Batch Genome Submission of Acinetobacter spp. strains.</title>
        <authorList>
            <person name="Qin J."/>
            <person name="Hu Y."/>
            <person name="Ye H."/>
            <person name="Wei L."/>
            <person name="Feng Y."/>
            <person name="Zong Z."/>
        </authorList>
    </citation>
    <scope>NUCLEOTIDE SEQUENCE [LARGE SCALE GENOMIC DNA]</scope>
    <source>
        <strain evidence="3 4">WCHAW060049</strain>
    </source>
</reference>
<comment type="caution">
    <text evidence="3">The sequence shown here is derived from an EMBL/GenBank/DDBJ whole genome shotgun (WGS) entry which is preliminary data.</text>
</comment>
<dbReference type="GO" id="GO:0016757">
    <property type="term" value="F:glycosyltransferase activity"/>
    <property type="evidence" value="ECO:0007669"/>
    <property type="project" value="InterPro"/>
</dbReference>
<keyword evidence="3" id="KW-0808">Transferase</keyword>
<gene>
    <name evidence="3" type="ORF">EXU28_08975</name>
</gene>
<dbReference type="InterPro" id="IPR028098">
    <property type="entry name" value="Glyco_trans_4-like_N"/>
</dbReference>
<dbReference type="InterPro" id="IPR001296">
    <property type="entry name" value="Glyco_trans_1"/>
</dbReference>
<dbReference type="PANTHER" id="PTHR45947">
    <property type="entry name" value="SULFOQUINOVOSYL TRANSFERASE SQD2"/>
    <property type="match status" value="1"/>
</dbReference>
<evidence type="ECO:0000313" key="4">
    <source>
        <dbReference type="Proteomes" id="UP000293863"/>
    </source>
</evidence>
<evidence type="ECO:0000313" key="3">
    <source>
        <dbReference type="EMBL" id="RZG46418.1"/>
    </source>
</evidence>
<organism evidence="3 4">
    <name type="scientific">Acinetobacter wuhouensis</name>
    <dbReference type="NCBI Taxonomy" id="1879050"/>
    <lineage>
        <taxon>Bacteria</taxon>
        <taxon>Pseudomonadati</taxon>
        <taxon>Pseudomonadota</taxon>
        <taxon>Gammaproteobacteria</taxon>
        <taxon>Moraxellales</taxon>
        <taxon>Moraxellaceae</taxon>
        <taxon>Acinetobacter</taxon>
    </lineage>
</organism>
<dbReference type="EMBL" id="SGSQ01000012">
    <property type="protein sequence ID" value="RZG46418.1"/>
    <property type="molecule type" value="Genomic_DNA"/>
</dbReference>
<evidence type="ECO:0000259" key="1">
    <source>
        <dbReference type="Pfam" id="PF00534"/>
    </source>
</evidence>
<dbReference type="Gene3D" id="3.40.50.2000">
    <property type="entry name" value="Glycogen Phosphorylase B"/>
    <property type="match status" value="2"/>
</dbReference>
<dbReference type="AlphaFoldDB" id="A0A4Q7AJH3"/>
<sequence>MKILHLAPEWKWSKIFIMPIVKAQIDSGDEVWLSTPNSELDGNDFYNHLNVVKWNKKYSDVFKYLLSILKVIMMVKRFNIKHIYAHTTVDSALYILMVRVFTSANITYINHGVPYIGYSGLMKVFLLIAEFINVNFSHKVITITESMKPYLIDINKTKKEIEVFEPGTLVGVYLPFLDYIALKEARSQFKLSNINSILRVIYVGRLEYRKGIYDLIEAINSTNFDCELMILGGESNDIDVSFDSSKVRFLGFQSDLSQYYLQADFLCVPSHHEGFGQVYLEAASYGVIPICCNIPGPTDFIEDGKNGFVVECQSPQSILSLFNGIYNNQFNLSTIRKNAFDSVLKYNASVVIKNNMELLK</sequence>
<feature type="domain" description="Glycosyl transferase family 1" evidence="1">
    <location>
        <begin position="199"/>
        <end position="338"/>
    </location>
</feature>
<dbReference type="PANTHER" id="PTHR45947:SF3">
    <property type="entry name" value="SULFOQUINOVOSYL TRANSFERASE SQD2"/>
    <property type="match status" value="1"/>
</dbReference>
<proteinExistence type="predicted"/>
<dbReference type="InterPro" id="IPR050194">
    <property type="entry name" value="Glycosyltransferase_grp1"/>
</dbReference>
<evidence type="ECO:0000259" key="2">
    <source>
        <dbReference type="Pfam" id="PF13477"/>
    </source>
</evidence>
<feature type="domain" description="Glycosyltransferase subfamily 4-like N-terminal" evidence="2">
    <location>
        <begin position="13"/>
        <end position="115"/>
    </location>
</feature>
<dbReference type="SUPFAM" id="SSF53756">
    <property type="entry name" value="UDP-Glycosyltransferase/glycogen phosphorylase"/>
    <property type="match status" value="1"/>
</dbReference>
<protein>
    <submittedName>
        <fullName evidence="3">Glycosyltransferase</fullName>
    </submittedName>
</protein>
<dbReference type="Pfam" id="PF00534">
    <property type="entry name" value="Glycos_transf_1"/>
    <property type="match status" value="1"/>
</dbReference>
<name>A0A4Q7AJH3_9GAMM</name>
<keyword evidence="4" id="KW-1185">Reference proteome</keyword>
<dbReference type="Pfam" id="PF13477">
    <property type="entry name" value="Glyco_trans_4_2"/>
    <property type="match status" value="1"/>
</dbReference>
<dbReference type="Proteomes" id="UP000293863">
    <property type="component" value="Unassembled WGS sequence"/>
</dbReference>
<accession>A0A4Q7AJH3</accession>